<dbReference type="Proteomes" id="UP001589568">
    <property type="component" value="Unassembled WGS sequence"/>
</dbReference>
<organism evidence="1 2">
    <name type="scientific">Nonomuraea salmonea</name>
    <dbReference type="NCBI Taxonomy" id="46181"/>
    <lineage>
        <taxon>Bacteria</taxon>
        <taxon>Bacillati</taxon>
        <taxon>Actinomycetota</taxon>
        <taxon>Actinomycetes</taxon>
        <taxon>Streptosporangiales</taxon>
        <taxon>Streptosporangiaceae</taxon>
        <taxon>Nonomuraea</taxon>
    </lineage>
</organism>
<evidence type="ECO:0008006" key="3">
    <source>
        <dbReference type="Google" id="ProtNLM"/>
    </source>
</evidence>
<name>A0ABV5NN27_9ACTN</name>
<sequence length="83" mass="9213">MREVEPALPRSALDEGEILVLHNYRCRHGRDGHRGYLIALNPLKARYLTGTHDDLAARVGLSAGFVRAWHAGEGWTLRPRAGA</sequence>
<comment type="caution">
    <text evidence="1">The sequence shown here is derived from an EMBL/GenBank/DDBJ whole genome shotgun (WGS) entry which is preliminary data.</text>
</comment>
<accession>A0ABV5NN27</accession>
<gene>
    <name evidence="1" type="ORF">ACFFR3_19450</name>
</gene>
<dbReference type="EMBL" id="JBHMCF010000014">
    <property type="protein sequence ID" value="MFB9471704.1"/>
    <property type="molecule type" value="Genomic_DNA"/>
</dbReference>
<protein>
    <recommendedName>
        <fullName evidence="3">TauD/TfdA-like domain-containing protein</fullName>
    </recommendedName>
</protein>
<evidence type="ECO:0000313" key="1">
    <source>
        <dbReference type="EMBL" id="MFB9471704.1"/>
    </source>
</evidence>
<keyword evidence="2" id="KW-1185">Reference proteome</keyword>
<reference evidence="1 2" key="1">
    <citation type="submission" date="2024-09" db="EMBL/GenBank/DDBJ databases">
        <authorList>
            <person name="Sun Q."/>
            <person name="Mori K."/>
        </authorList>
    </citation>
    <scope>NUCLEOTIDE SEQUENCE [LARGE SCALE GENOMIC DNA]</scope>
    <source>
        <strain evidence="1 2">JCM 3324</strain>
    </source>
</reference>
<evidence type="ECO:0000313" key="2">
    <source>
        <dbReference type="Proteomes" id="UP001589568"/>
    </source>
</evidence>
<proteinExistence type="predicted"/>
<dbReference type="RefSeq" id="WP_345408662.1">
    <property type="nucleotide sequence ID" value="NZ_BAAAXS010000001.1"/>
</dbReference>